<evidence type="ECO:0000256" key="1">
    <source>
        <dbReference type="ARBA" id="ARBA00005863"/>
    </source>
</evidence>
<keyword evidence="2" id="KW-0378">Hydrolase</keyword>
<protein>
    <submittedName>
        <fullName evidence="4">Citrinin biosynthesis oxidoreductase CtnB</fullName>
    </submittedName>
</protein>
<dbReference type="OrthoDB" id="414698at2759"/>
<dbReference type="GO" id="GO:0044550">
    <property type="term" value="P:secondary metabolite biosynthetic process"/>
    <property type="evidence" value="ECO:0007669"/>
    <property type="project" value="TreeGrafter"/>
</dbReference>
<dbReference type="Proteomes" id="UP000800041">
    <property type="component" value="Unassembled WGS sequence"/>
</dbReference>
<sequence>MASPAPYPPPSTLHLPRLLCLHGGGVTGEIFRLQSRTLLARLTSHFRLVFADGPFFCAAGPGILPVYADHGPYRRWLRWLPEHREIDAESAIDEIQWQLRDAMDEDDRQGATGPWVGLMGFSQGAKVSASLLFEQQTKLSKYGKASTDWKFAVLMAGRAPLVSLSDDSAHLKALVNAAAISEGFETIEVDEGDTRHLLRIPTIHVHGLSDPGIHLHRRMRDQYCEPQSVTLIEWDGIHRVPFKPKDCDPIVQAILEVAKRTGAVQ</sequence>
<evidence type="ECO:0000313" key="5">
    <source>
        <dbReference type="Proteomes" id="UP000800041"/>
    </source>
</evidence>
<comment type="similarity">
    <text evidence="1">Belongs to the LovG family.</text>
</comment>
<evidence type="ECO:0000256" key="2">
    <source>
        <dbReference type="ARBA" id="ARBA00022801"/>
    </source>
</evidence>
<feature type="domain" description="Serine hydrolase" evidence="3">
    <location>
        <begin position="16"/>
        <end position="246"/>
    </location>
</feature>
<dbReference type="InterPro" id="IPR005645">
    <property type="entry name" value="FSH-like_dom"/>
</dbReference>
<dbReference type="InterPro" id="IPR029058">
    <property type="entry name" value="AB_hydrolase_fold"/>
</dbReference>
<keyword evidence="5" id="KW-1185">Reference proteome</keyword>
<dbReference type="Gene3D" id="3.40.50.1820">
    <property type="entry name" value="alpha/beta hydrolase"/>
    <property type="match status" value="1"/>
</dbReference>
<dbReference type="Pfam" id="PF03959">
    <property type="entry name" value="FSH1"/>
    <property type="match status" value="1"/>
</dbReference>
<organism evidence="4 5">
    <name type="scientific">Aulographum hederae CBS 113979</name>
    <dbReference type="NCBI Taxonomy" id="1176131"/>
    <lineage>
        <taxon>Eukaryota</taxon>
        <taxon>Fungi</taxon>
        <taxon>Dikarya</taxon>
        <taxon>Ascomycota</taxon>
        <taxon>Pezizomycotina</taxon>
        <taxon>Dothideomycetes</taxon>
        <taxon>Pleosporomycetidae</taxon>
        <taxon>Aulographales</taxon>
        <taxon>Aulographaceae</taxon>
    </lineage>
</organism>
<proteinExistence type="inferred from homology"/>
<name>A0A6G1GZK2_9PEZI</name>
<evidence type="ECO:0000313" key="4">
    <source>
        <dbReference type="EMBL" id="KAF1986200.1"/>
    </source>
</evidence>
<accession>A0A6G1GZK2</accession>
<dbReference type="GO" id="GO:0005634">
    <property type="term" value="C:nucleus"/>
    <property type="evidence" value="ECO:0007669"/>
    <property type="project" value="TreeGrafter"/>
</dbReference>
<reference evidence="4" key="1">
    <citation type="journal article" date="2020" name="Stud. Mycol.">
        <title>101 Dothideomycetes genomes: a test case for predicting lifestyles and emergence of pathogens.</title>
        <authorList>
            <person name="Haridas S."/>
            <person name="Albert R."/>
            <person name="Binder M."/>
            <person name="Bloem J."/>
            <person name="Labutti K."/>
            <person name="Salamov A."/>
            <person name="Andreopoulos B."/>
            <person name="Baker S."/>
            <person name="Barry K."/>
            <person name="Bills G."/>
            <person name="Bluhm B."/>
            <person name="Cannon C."/>
            <person name="Castanera R."/>
            <person name="Culley D."/>
            <person name="Daum C."/>
            <person name="Ezra D."/>
            <person name="Gonzalez J."/>
            <person name="Henrissat B."/>
            <person name="Kuo A."/>
            <person name="Liang C."/>
            <person name="Lipzen A."/>
            <person name="Lutzoni F."/>
            <person name="Magnuson J."/>
            <person name="Mondo S."/>
            <person name="Nolan M."/>
            <person name="Ohm R."/>
            <person name="Pangilinan J."/>
            <person name="Park H.-J."/>
            <person name="Ramirez L."/>
            <person name="Alfaro M."/>
            <person name="Sun H."/>
            <person name="Tritt A."/>
            <person name="Yoshinaga Y."/>
            <person name="Zwiers L.-H."/>
            <person name="Turgeon B."/>
            <person name="Goodwin S."/>
            <person name="Spatafora J."/>
            <person name="Crous P."/>
            <person name="Grigoriev I."/>
        </authorList>
    </citation>
    <scope>NUCLEOTIDE SEQUENCE</scope>
    <source>
        <strain evidence="4">CBS 113979</strain>
    </source>
</reference>
<dbReference type="PANTHER" id="PTHR48070">
    <property type="entry name" value="ESTERASE OVCA2"/>
    <property type="match status" value="1"/>
</dbReference>
<dbReference type="PANTHER" id="PTHR48070:SF3">
    <property type="entry name" value="ESTERASE DBAE-RELATED"/>
    <property type="match status" value="1"/>
</dbReference>
<dbReference type="AlphaFoldDB" id="A0A6G1GZK2"/>
<gene>
    <name evidence="4" type="ORF">K402DRAFT_394056</name>
</gene>
<evidence type="ECO:0000259" key="3">
    <source>
        <dbReference type="Pfam" id="PF03959"/>
    </source>
</evidence>
<dbReference type="EMBL" id="ML977158">
    <property type="protein sequence ID" value="KAF1986200.1"/>
    <property type="molecule type" value="Genomic_DNA"/>
</dbReference>
<dbReference type="GO" id="GO:0005737">
    <property type="term" value="C:cytoplasm"/>
    <property type="evidence" value="ECO:0007669"/>
    <property type="project" value="TreeGrafter"/>
</dbReference>
<dbReference type="GO" id="GO:0016787">
    <property type="term" value="F:hydrolase activity"/>
    <property type="evidence" value="ECO:0007669"/>
    <property type="project" value="UniProtKB-KW"/>
</dbReference>
<dbReference type="InterPro" id="IPR050593">
    <property type="entry name" value="LovG"/>
</dbReference>
<dbReference type="SUPFAM" id="SSF53474">
    <property type="entry name" value="alpha/beta-Hydrolases"/>
    <property type="match status" value="1"/>
</dbReference>